<evidence type="ECO:0000313" key="1">
    <source>
        <dbReference type="EMBL" id="MFB9681528.1"/>
    </source>
</evidence>
<gene>
    <name evidence="1" type="ORF">ACFFRH_39125</name>
</gene>
<dbReference type="EMBL" id="JBHMBS010000034">
    <property type="protein sequence ID" value="MFB9681528.1"/>
    <property type="molecule type" value="Genomic_DNA"/>
</dbReference>
<reference evidence="1 2" key="1">
    <citation type="submission" date="2024-09" db="EMBL/GenBank/DDBJ databases">
        <authorList>
            <person name="Sun Q."/>
            <person name="Mori K."/>
        </authorList>
    </citation>
    <scope>NUCLEOTIDE SEQUENCE [LARGE SCALE GENOMIC DNA]</scope>
    <source>
        <strain evidence="1 2">JCM 3028</strain>
    </source>
</reference>
<organism evidence="1 2">
    <name type="scientific">Streptosporangium vulgare</name>
    <dbReference type="NCBI Taxonomy" id="46190"/>
    <lineage>
        <taxon>Bacteria</taxon>
        <taxon>Bacillati</taxon>
        <taxon>Actinomycetota</taxon>
        <taxon>Actinomycetes</taxon>
        <taxon>Streptosporangiales</taxon>
        <taxon>Streptosporangiaceae</taxon>
        <taxon>Streptosporangium</taxon>
    </lineage>
</organism>
<protein>
    <submittedName>
        <fullName evidence="1">Uncharacterized protein</fullName>
    </submittedName>
</protein>
<dbReference type="RefSeq" id="WP_344747874.1">
    <property type="nucleotide sequence ID" value="NZ_BAAAWW010000139.1"/>
</dbReference>
<evidence type="ECO:0000313" key="2">
    <source>
        <dbReference type="Proteomes" id="UP001589610"/>
    </source>
</evidence>
<sequence length="243" mass="26435">MARPDAGGLRQPIAPAIYGKEPKSAIATASTRRIERILNEELVAGLMSSFGMKFLGLRHGTGIPTFVAGRVTSCGQEEGRRDRIVKLDDPNLISKFNSDWHEMATEFGLFSVDRRFLVSLSPAIDPVFDQAREETDDWEAPSWWESVWGLVELLNDWDLAGAGAASRVLGAGYGHPSFAMSAMDGSVFVVGTVWQDSIGTAALPTPYCSPTLRDSARKSLGSRTAAENEDLKAWLARGKECAQ</sequence>
<name>A0ABV5TVB1_9ACTN</name>
<dbReference type="Proteomes" id="UP001589610">
    <property type="component" value="Unassembled WGS sequence"/>
</dbReference>
<proteinExistence type="predicted"/>
<accession>A0ABV5TVB1</accession>
<keyword evidence="2" id="KW-1185">Reference proteome</keyword>
<comment type="caution">
    <text evidence="1">The sequence shown here is derived from an EMBL/GenBank/DDBJ whole genome shotgun (WGS) entry which is preliminary data.</text>
</comment>